<evidence type="ECO:0000313" key="1">
    <source>
        <dbReference type="EMBL" id="OGH04711.1"/>
    </source>
</evidence>
<sequence>MNQPFRLLGLGPKVQPVLDALNLPTGSFWPEVVVVTEPNPALWMEVVLAQRPQVLLLEAWGPSPELAAFTAELGQMKEHRRPRVFLVLEDLQAYCDEWVSAGWPVQVKGVPSFLLASKDQLAPEEEAEEDYQAIDPKPTYSFAPKGGLRPLGNLGADAFEGFTWKGRNFEPKEFFELISYLKEGASPLPQSQSFFLYDHQLYLRHRYHFKEMESFPGAGLNFEHVADQHDLVGENTQVFALKLKDQLLELGHFFIARRAWADPLWLKEHLLVELKTDHKVLDLFARYHLTQAGFRLGTGKGTVKLDLTRQASGFDWPEELWAIPFFEDLKEEQMEVELPPQNQMTVEDILRTRESLFRRKDTLNERHKAHEGAKLLKAQEEDIKLMARRKLELLGQLMERAVVVDPESHEMILKLGQDCLVFYEDDMVARQISRHLQGTGKILAFDIGGFSNLQGLLTYKTDHLVPFLSHGHILVTQRSKDFLLKKLDRIAEESKRQQGIKTDLAAQELFDEKEKLLEGFENLACLEAWSRCQPAFATWIPRVAEELAETARNRVALGMGGVDHDAVVVAKSGYHYARLKQLVAPMSLKGFVAQPELLASLPETEGQTVEEQQKRLAQENATRLARYFAQVAEELRSSDANLIFLDQDLSLGLPLLNHLRRSEGLQDRVWVLLLERPLTLEQMDLVLDLKTLPLYLGRHSSHLGSNWSRFF</sequence>
<dbReference type="AlphaFoldDB" id="A0A1F6H2U4"/>
<reference evidence="1 2" key="1">
    <citation type="journal article" date="2016" name="Nat. Commun.">
        <title>Thousands of microbial genomes shed light on interconnected biogeochemical processes in an aquifer system.</title>
        <authorList>
            <person name="Anantharaman K."/>
            <person name="Brown C.T."/>
            <person name="Hug L.A."/>
            <person name="Sharon I."/>
            <person name="Castelle C.J."/>
            <person name="Probst A.J."/>
            <person name="Thomas B.C."/>
            <person name="Singh A."/>
            <person name="Wilkins M.J."/>
            <person name="Karaoz U."/>
            <person name="Brodie E.L."/>
            <person name="Williams K.H."/>
            <person name="Hubbard S.S."/>
            <person name="Banfield J.F."/>
        </authorList>
    </citation>
    <scope>NUCLEOTIDE SEQUENCE [LARGE SCALE GENOMIC DNA]</scope>
</reference>
<evidence type="ECO:0000313" key="2">
    <source>
        <dbReference type="Proteomes" id="UP000177583"/>
    </source>
</evidence>
<accession>A0A1F6H2U4</accession>
<protein>
    <submittedName>
        <fullName evidence="1">Uncharacterized protein</fullName>
    </submittedName>
</protein>
<name>A0A1F6H2U4_9PROT</name>
<comment type="caution">
    <text evidence="1">The sequence shown here is derived from an EMBL/GenBank/DDBJ whole genome shotgun (WGS) entry which is preliminary data.</text>
</comment>
<proteinExistence type="predicted"/>
<dbReference type="Proteomes" id="UP000177583">
    <property type="component" value="Unassembled WGS sequence"/>
</dbReference>
<dbReference type="EMBL" id="MFNF01000001">
    <property type="protein sequence ID" value="OGH04711.1"/>
    <property type="molecule type" value="Genomic_DNA"/>
</dbReference>
<gene>
    <name evidence="1" type="ORF">A2557_06900</name>
</gene>
<organism evidence="1 2">
    <name type="scientific">Candidatus Lambdaproteobacteria bacterium RIFOXYD2_FULL_56_26</name>
    <dbReference type="NCBI Taxonomy" id="1817773"/>
    <lineage>
        <taxon>Bacteria</taxon>
        <taxon>Pseudomonadati</taxon>
        <taxon>Pseudomonadota</taxon>
        <taxon>Candidatus Lambdaproteobacteria</taxon>
    </lineage>
</organism>